<dbReference type="SUPFAM" id="SSF56300">
    <property type="entry name" value="Metallo-dependent phosphatases"/>
    <property type="match status" value="1"/>
</dbReference>
<sequence length="578" mass="64189">MTRRIVSSARPYDAFPTATNRVTTTAAVFTVLVVLFLDRSYRVLPTSLHNYLPTHHPGHVVTDVTLVTCSTVNPLSKCDLNPNKWHRIDKELFLGQAWMTNAYLFVSRKHEEELTEGDVVVVDLKVGPMKPVDEKPDSHAVWESRPGGIWVKRSSQKVASDSNEAITNVDVLFGDDAVEARDGWAIRGTPLQIDSSGTFHSAHVTVRRGAPIEPKKPKPRIPDSGKFKILQIADLHLSTGVGLCRDVYPELAKGEKCEADPRTLEFVDKMIDEEKPDFVVLSGDQVNGETARDPQSAIFKIALKLKERKLPYAAIFGNHDDAQAMSREAQMAIMESLPYSLATAGPAEIDGVGNYYVEVLGRGGSDHSAITIYFFDTHSYSPNERKYPGYDWVKPSQIEWFNKTADRLVKPHAEYSHQHMDIAFIHIPITEYSDYNQTWVGSWREGVTAPVFNPGFRDALVDKGILMVSAGHDHVNDYCILSTKGERRDPAMWMCYAGGVGFGGYAGYGGYLRRVRLYEVDVNAARILTWKRVEAGPNVTERIDQQIIVDGGKAYPAPLPPAPPPPVASERPVDVGSS</sequence>
<dbReference type="OMA" id="HVNDYCS"/>
<dbReference type="InterPro" id="IPR004843">
    <property type="entry name" value="Calcineurin-like_PHP"/>
</dbReference>
<evidence type="ECO:0000313" key="3">
    <source>
        <dbReference type="EMBL" id="PMB67708.1"/>
    </source>
</evidence>
<dbReference type="InterPro" id="IPR029052">
    <property type="entry name" value="Metallo-depent_PP-like"/>
</dbReference>
<proteinExistence type="predicted"/>
<dbReference type="GO" id="GO:0005737">
    <property type="term" value="C:cytoplasm"/>
    <property type="evidence" value="ECO:0007669"/>
    <property type="project" value="TreeGrafter"/>
</dbReference>
<gene>
    <name evidence="3" type="primary">DCR2</name>
    <name evidence="3" type="ORF">BM221_005876</name>
</gene>
<dbReference type="AlphaFoldDB" id="A0A2N6NKA9"/>
<evidence type="ECO:0000256" key="1">
    <source>
        <dbReference type="SAM" id="MobiDB-lite"/>
    </source>
</evidence>
<dbReference type="FunFam" id="3.60.21.10:FF:000054">
    <property type="entry name" value="DCR2p Phosphoesterase"/>
    <property type="match status" value="1"/>
</dbReference>
<accession>A0A2N6NKA9</accession>
<dbReference type="PANTHER" id="PTHR32440">
    <property type="entry name" value="PHOSPHATASE DCR2-RELATED-RELATED"/>
    <property type="match status" value="1"/>
</dbReference>
<protein>
    <submittedName>
        <fullName evidence="3">Phosphatase DCR2</fullName>
    </submittedName>
</protein>
<reference evidence="3 4" key="1">
    <citation type="journal article" date="2016" name="Appl. Microbiol. Biotechnol.">
        <title>Characterization of T-DNA insertion mutants with decreased virulence in the entomopathogenic fungus Beauveria bassiana JEF-007.</title>
        <authorList>
            <person name="Kim S."/>
            <person name="Lee S.J."/>
            <person name="Nai Y.S."/>
            <person name="Yu J.S."/>
            <person name="Lee M.R."/>
            <person name="Yang Y.T."/>
            <person name="Kim J.S."/>
        </authorList>
    </citation>
    <scope>NUCLEOTIDE SEQUENCE [LARGE SCALE GENOMIC DNA]</scope>
    <source>
        <strain evidence="3 4">JEF-007</strain>
    </source>
</reference>
<dbReference type="GO" id="GO:0004721">
    <property type="term" value="F:phosphoprotein phosphatase activity"/>
    <property type="evidence" value="ECO:0007669"/>
    <property type="project" value="TreeGrafter"/>
</dbReference>
<feature type="region of interest" description="Disordered" evidence="1">
    <location>
        <begin position="554"/>
        <end position="578"/>
    </location>
</feature>
<dbReference type="Proteomes" id="UP000235728">
    <property type="component" value="Unassembled WGS sequence"/>
</dbReference>
<dbReference type="PANTHER" id="PTHR32440:SF0">
    <property type="entry name" value="PHOSPHATASE DCR2-RELATED"/>
    <property type="match status" value="1"/>
</dbReference>
<feature type="domain" description="Calcineurin-like phosphoesterase" evidence="2">
    <location>
        <begin position="227"/>
        <end position="475"/>
    </location>
</feature>
<evidence type="ECO:0000259" key="2">
    <source>
        <dbReference type="Pfam" id="PF00149"/>
    </source>
</evidence>
<feature type="compositionally biased region" description="Pro residues" evidence="1">
    <location>
        <begin position="557"/>
        <end position="567"/>
    </location>
</feature>
<dbReference type="Gene3D" id="3.60.21.10">
    <property type="match status" value="1"/>
</dbReference>
<dbReference type="EMBL" id="MRVG01000006">
    <property type="protein sequence ID" value="PMB67708.1"/>
    <property type="molecule type" value="Genomic_DNA"/>
</dbReference>
<dbReference type="CDD" id="cd07383">
    <property type="entry name" value="MPP_Dcr2"/>
    <property type="match status" value="1"/>
</dbReference>
<name>A0A2N6NKA9_BEABA</name>
<evidence type="ECO:0000313" key="4">
    <source>
        <dbReference type="Proteomes" id="UP000235728"/>
    </source>
</evidence>
<organism evidence="3 4">
    <name type="scientific">Beauveria bassiana</name>
    <name type="common">White muscardine disease fungus</name>
    <name type="synonym">Tritirachium shiotae</name>
    <dbReference type="NCBI Taxonomy" id="176275"/>
    <lineage>
        <taxon>Eukaryota</taxon>
        <taxon>Fungi</taxon>
        <taxon>Dikarya</taxon>
        <taxon>Ascomycota</taxon>
        <taxon>Pezizomycotina</taxon>
        <taxon>Sordariomycetes</taxon>
        <taxon>Hypocreomycetidae</taxon>
        <taxon>Hypocreales</taxon>
        <taxon>Cordycipitaceae</taxon>
        <taxon>Beauveria</taxon>
    </lineage>
</organism>
<dbReference type="Pfam" id="PF00149">
    <property type="entry name" value="Metallophos"/>
    <property type="match status" value="1"/>
</dbReference>
<comment type="caution">
    <text evidence="3">The sequence shown here is derived from an EMBL/GenBank/DDBJ whole genome shotgun (WGS) entry which is preliminary data.</text>
</comment>